<dbReference type="PROSITE" id="PS51253">
    <property type="entry name" value="HTH_CENPB"/>
    <property type="match status" value="1"/>
</dbReference>
<evidence type="ECO:0000313" key="4">
    <source>
        <dbReference type="Proteomes" id="UP000799118"/>
    </source>
</evidence>
<sequence length="219" mass="25109">RRLNGTALPKKKAHDSQALLTTAEKDALIDWIQFLGVTGNPLNRRTIRPKIHEILKTKGKKVDDKTVSKTWIRNFLAQNADRLKAARGHGLDTKRAQAFNYPTVKRHFEMLSNLLKEKGIPWESVYNMDEKGIQLGGGRKNSQEKYFYSRQDKMLYKQKGDSLELVTIIDCVCADGTAPIKPGFVFAGATKFDEWFEVDDDILQVFRFLRFGFVLMILQ</sequence>
<reference evidence="3" key="1">
    <citation type="journal article" date="2019" name="Environ. Microbiol.">
        <title>Fungal ecological strategies reflected in gene transcription - a case study of two litter decomposers.</title>
        <authorList>
            <person name="Barbi F."/>
            <person name="Kohler A."/>
            <person name="Barry K."/>
            <person name="Baskaran P."/>
            <person name="Daum C."/>
            <person name="Fauchery L."/>
            <person name="Ihrmark K."/>
            <person name="Kuo A."/>
            <person name="LaButti K."/>
            <person name="Lipzen A."/>
            <person name="Morin E."/>
            <person name="Grigoriev I.V."/>
            <person name="Henrissat B."/>
            <person name="Lindahl B."/>
            <person name="Martin F."/>
        </authorList>
    </citation>
    <scope>NUCLEOTIDE SEQUENCE</scope>
    <source>
        <strain evidence="3">JB14</strain>
    </source>
</reference>
<dbReference type="AlphaFoldDB" id="A0A6A4HDI5"/>
<organism evidence="3 4">
    <name type="scientific">Gymnopus androsaceus JB14</name>
    <dbReference type="NCBI Taxonomy" id="1447944"/>
    <lineage>
        <taxon>Eukaryota</taxon>
        <taxon>Fungi</taxon>
        <taxon>Dikarya</taxon>
        <taxon>Basidiomycota</taxon>
        <taxon>Agaricomycotina</taxon>
        <taxon>Agaricomycetes</taxon>
        <taxon>Agaricomycetidae</taxon>
        <taxon>Agaricales</taxon>
        <taxon>Marasmiineae</taxon>
        <taxon>Omphalotaceae</taxon>
        <taxon>Gymnopus</taxon>
    </lineage>
</organism>
<dbReference type="GO" id="GO:0003677">
    <property type="term" value="F:DNA binding"/>
    <property type="evidence" value="ECO:0007669"/>
    <property type="project" value="UniProtKB-KW"/>
</dbReference>
<evidence type="ECO:0000313" key="3">
    <source>
        <dbReference type="EMBL" id="KAE9396412.1"/>
    </source>
</evidence>
<feature type="domain" description="HTH CENPB-type" evidence="2">
    <location>
        <begin position="12"/>
        <end position="85"/>
    </location>
</feature>
<feature type="non-terminal residue" evidence="3">
    <location>
        <position position="1"/>
    </location>
</feature>
<name>A0A6A4HDI5_9AGAR</name>
<dbReference type="InterPro" id="IPR006600">
    <property type="entry name" value="HTH_CenpB_DNA-bd_dom"/>
</dbReference>
<evidence type="ECO:0000259" key="2">
    <source>
        <dbReference type="PROSITE" id="PS51253"/>
    </source>
</evidence>
<gene>
    <name evidence="3" type="ORF">BT96DRAFT_824743</name>
</gene>
<protein>
    <recommendedName>
        <fullName evidence="2">HTH CENPB-type domain-containing protein</fullName>
    </recommendedName>
</protein>
<dbReference type="Proteomes" id="UP000799118">
    <property type="component" value="Unassembled WGS sequence"/>
</dbReference>
<proteinExistence type="predicted"/>
<keyword evidence="1" id="KW-0238">DNA-binding</keyword>
<evidence type="ECO:0000256" key="1">
    <source>
        <dbReference type="ARBA" id="ARBA00023125"/>
    </source>
</evidence>
<dbReference type="OrthoDB" id="3265672at2759"/>
<dbReference type="EMBL" id="ML769514">
    <property type="protein sequence ID" value="KAE9396412.1"/>
    <property type="molecule type" value="Genomic_DNA"/>
</dbReference>
<dbReference type="Pfam" id="PF03221">
    <property type="entry name" value="HTH_Tnp_Tc5"/>
    <property type="match status" value="1"/>
</dbReference>
<accession>A0A6A4HDI5</accession>
<keyword evidence="4" id="KW-1185">Reference proteome</keyword>